<evidence type="ECO:0000256" key="2">
    <source>
        <dbReference type="ARBA" id="ARBA00022448"/>
    </source>
</evidence>
<evidence type="ECO:0000256" key="6">
    <source>
        <dbReference type="ARBA" id="ARBA00023136"/>
    </source>
</evidence>
<evidence type="ECO:0000259" key="8">
    <source>
        <dbReference type="PROSITE" id="PS50928"/>
    </source>
</evidence>
<dbReference type="Gene3D" id="1.10.3720.10">
    <property type="entry name" value="MetI-like"/>
    <property type="match status" value="1"/>
</dbReference>
<gene>
    <name evidence="9" type="ORF">GBAR_LOCUS23772</name>
</gene>
<dbReference type="Pfam" id="PF00528">
    <property type="entry name" value="BPD_transp_1"/>
    <property type="match status" value="1"/>
</dbReference>
<evidence type="ECO:0000256" key="7">
    <source>
        <dbReference type="SAM" id="Phobius"/>
    </source>
</evidence>
<dbReference type="GO" id="GO:0005886">
    <property type="term" value="C:plasma membrane"/>
    <property type="evidence" value="ECO:0007669"/>
    <property type="project" value="UniProtKB-SubCell"/>
</dbReference>
<feature type="domain" description="ABC transmembrane type-1" evidence="8">
    <location>
        <begin position="58"/>
        <end position="266"/>
    </location>
</feature>
<evidence type="ECO:0000256" key="4">
    <source>
        <dbReference type="ARBA" id="ARBA00022692"/>
    </source>
</evidence>
<dbReference type="AlphaFoldDB" id="A0AA35X3L3"/>
<dbReference type="InterPro" id="IPR035906">
    <property type="entry name" value="MetI-like_sf"/>
</dbReference>
<evidence type="ECO:0000313" key="9">
    <source>
        <dbReference type="EMBL" id="CAI8042864.1"/>
    </source>
</evidence>
<feature type="transmembrane region" description="Helical" evidence="7">
    <location>
        <begin position="93"/>
        <end position="112"/>
    </location>
</feature>
<reference evidence="9" key="1">
    <citation type="submission" date="2023-03" db="EMBL/GenBank/DDBJ databases">
        <authorList>
            <person name="Steffen K."/>
            <person name="Cardenas P."/>
        </authorList>
    </citation>
    <scope>NUCLEOTIDE SEQUENCE</scope>
</reference>
<comment type="subcellular location">
    <subcellularLocation>
        <location evidence="1">Cell membrane</location>
        <topology evidence="1">Multi-pass membrane protein</topology>
    </subcellularLocation>
</comment>
<keyword evidence="2" id="KW-0813">Transport</keyword>
<organism evidence="9 10">
    <name type="scientific">Geodia barretti</name>
    <name type="common">Barrett's horny sponge</name>
    <dbReference type="NCBI Taxonomy" id="519541"/>
    <lineage>
        <taxon>Eukaryota</taxon>
        <taxon>Metazoa</taxon>
        <taxon>Porifera</taxon>
        <taxon>Demospongiae</taxon>
        <taxon>Heteroscleromorpha</taxon>
        <taxon>Tetractinellida</taxon>
        <taxon>Astrophorina</taxon>
        <taxon>Geodiidae</taxon>
        <taxon>Geodia</taxon>
    </lineage>
</organism>
<proteinExistence type="predicted"/>
<dbReference type="CDD" id="cd06261">
    <property type="entry name" value="TM_PBP2"/>
    <property type="match status" value="1"/>
</dbReference>
<accession>A0AA35X3L3</accession>
<dbReference type="GO" id="GO:0055085">
    <property type="term" value="P:transmembrane transport"/>
    <property type="evidence" value="ECO:0007669"/>
    <property type="project" value="InterPro"/>
</dbReference>
<dbReference type="PANTHER" id="PTHR43744:SF9">
    <property type="entry name" value="POLYGALACTURONAN_RHAMNOGALACTURONAN TRANSPORT SYSTEM PERMEASE PROTEIN YTCP"/>
    <property type="match status" value="1"/>
</dbReference>
<dbReference type="Proteomes" id="UP001174909">
    <property type="component" value="Unassembled WGS sequence"/>
</dbReference>
<dbReference type="PANTHER" id="PTHR43744">
    <property type="entry name" value="ABC TRANSPORTER PERMEASE PROTEIN MG189-RELATED-RELATED"/>
    <property type="match status" value="1"/>
</dbReference>
<feature type="transmembrane region" description="Helical" evidence="7">
    <location>
        <begin position="246"/>
        <end position="266"/>
    </location>
</feature>
<evidence type="ECO:0000313" key="10">
    <source>
        <dbReference type="Proteomes" id="UP001174909"/>
    </source>
</evidence>
<dbReference type="SUPFAM" id="SSF161098">
    <property type="entry name" value="MetI-like"/>
    <property type="match status" value="1"/>
</dbReference>
<sequence length="281" mass="31724">MILTGVAFVTLFPFLYILAVSLSDPAAVMLREVVLWPVRPTLETYERALSDPRIWIGFRNSVLYSSVKVTLSVSLTMMAAYPLAHRRFRYRGFFMRMIVFTMLFQGGLIPLYLVVRNLGLIDTIWAIVLPTAIFAFHLILAKSFVQQLPWELCEAALIDGANELSIFARVIVPLSKPIIATLTLYYAVEIWNSYFYPLLFLIDAKKFPLQVYLRELVLGAELAELRLVQEGASMDALMRPLPSPEALKAAILVISTVPILILYPFLQRYFVKGITLGGVKG</sequence>
<dbReference type="EMBL" id="CASHTH010003287">
    <property type="protein sequence ID" value="CAI8042864.1"/>
    <property type="molecule type" value="Genomic_DNA"/>
</dbReference>
<name>A0AA35X3L3_GEOBA</name>
<dbReference type="InterPro" id="IPR000515">
    <property type="entry name" value="MetI-like"/>
</dbReference>
<keyword evidence="6 7" id="KW-0472">Membrane</keyword>
<comment type="caution">
    <text evidence="9">The sequence shown here is derived from an EMBL/GenBank/DDBJ whole genome shotgun (WGS) entry which is preliminary data.</text>
</comment>
<evidence type="ECO:0000256" key="1">
    <source>
        <dbReference type="ARBA" id="ARBA00004651"/>
    </source>
</evidence>
<keyword evidence="10" id="KW-1185">Reference proteome</keyword>
<keyword evidence="4 7" id="KW-0812">Transmembrane</keyword>
<keyword evidence="5 7" id="KW-1133">Transmembrane helix</keyword>
<evidence type="ECO:0000256" key="3">
    <source>
        <dbReference type="ARBA" id="ARBA00022475"/>
    </source>
</evidence>
<keyword evidence="3" id="KW-1003">Cell membrane</keyword>
<feature type="transmembrane region" description="Helical" evidence="7">
    <location>
        <begin position="62"/>
        <end position="81"/>
    </location>
</feature>
<protein>
    <submittedName>
        <fullName evidence="9">Protein LplC</fullName>
    </submittedName>
</protein>
<dbReference type="PROSITE" id="PS50928">
    <property type="entry name" value="ABC_TM1"/>
    <property type="match status" value="1"/>
</dbReference>
<evidence type="ECO:0000256" key="5">
    <source>
        <dbReference type="ARBA" id="ARBA00022989"/>
    </source>
</evidence>
<feature type="transmembrane region" description="Helical" evidence="7">
    <location>
        <begin position="124"/>
        <end position="145"/>
    </location>
</feature>